<dbReference type="CDD" id="cd20739">
    <property type="entry name" value="PoNe_DUF637"/>
    <property type="match status" value="1"/>
</dbReference>
<evidence type="ECO:0008006" key="4">
    <source>
        <dbReference type="Google" id="ProtNLM"/>
    </source>
</evidence>
<gene>
    <name evidence="2" type="ORF">P3G67_26705</name>
</gene>
<comment type="caution">
    <text evidence="2">The sequence shown here is derived from an EMBL/GenBank/DDBJ whole genome shotgun (WGS) entry which is preliminary data.</text>
</comment>
<accession>A0ABT5ZSE9</accession>
<name>A0ABT5ZSE9_9ACTN</name>
<evidence type="ECO:0000256" key="1">
    <source>
        <dbReference type="SAM" id="MobiDB-lite"/>
    </source>
</evidence>
<dbReference type="EMBL" id="JARJBC010000020">
    <property type="protein sequence ID" value="MDF3292747.1"/>
    <property type="molecule type" value="Genomic_DNA"/>
</dbReference>
<evidence type="ECO:0000313" key="2">
    <source>
        <dbReference type="EMBL" id="MDF3292747.1"/>
    </source>
</evidence>
<organism evidence="2 3">
    <name type="scientific">Streptomyces silvisoli</name>
    <dbReference type="NCBI Taxonomy" id="3034235"/>
    <lineage>
        <taxon>Bacteria</taxon>
        <taxon>Bacillati</taxon>
        <taxon>Actinomycetota</taxon>
        <taxon>Actinomycetes</taxon>
        <taxon>Kitasatosporales</taxon>
        <taxon>Streptomycetaceae</taxon>
        <taxon>Streptomyces</taxon>
    </lineage>
</organism>
<dbReference type="Proteomes" id="UP001216579">
    <property type="component" value="Unassembled WGS sequence"/>
</dbReference>
<feature type="region of interest" description="Disordered" evidence="1">
    <location>
        <begin position="457"/>
        <end position="586"/>
    </location>
</feature>
<protein>
    <recommendedName>
        <fullName evidence="4">Tox-REase-9 domain-containing protein</fullName>
    </recommendedName>
</protein>
<feature type="compositionally biased region" description="Basic and acidic residues" evidence="1">
    <location>
        <begin position="422"/>
        <end position="432"/>
    </location>
</feature>
<feature type="region of interest" description="Disordered" evidence="1">
    <location>
        <begin position="412"/>
        <end position="439"/>
    </location>
</feature>
<evidence type="ECO:0000313" key="3">
    <source>
        <dbReference type="Proteomes" id="UP001216579"/>
    </source>
</evidence>
<dbReference type="RefSeq" id="WP_276095788.1">
    <property type="nucleotide sequence ID" value="NZ_JARJBC010000020.1"/>
</dbReference>
<proteinExistence type="predicted"/>
<keyword evidence="3" id="KW-1185">Reference proteome</keyword>
<dbReference type="InterPro" id="IPR049762">
    <property type="entry name" value="PoNe_dom"/>
</dbReference>
<reference evidence="2 3" key="1">
    <citation type="submission" date="2023-03" db="EMBL/GenBank/DDBJ databases">
        <title>Draft genome sequence of Streptomyces sp. RB6PN23 isolated from peat swamp forest in Thailand.</title>
        <authorList>
            <person name="Klaysubun C."/>
            <person name="Duangmal K."/>
        </authorList>
    </citation>
    <scope>NUCLEOTIDE SEQUENCE [LARGE SCALE GENOMIC DNA]</scope>
    <source>
        <strain evidence="2 3">RB6PN23</strain>
    </source>
</reference>
<sequence>MSGELIKPEEIPQFTGNVDQLESDVTDLRNDAGAIAGTGSDVHSTFQGLSAFYEAPEAEQLFATTKPVADAGKTFGDDLKTVAGALSTYASEVKPIAAKLKQLRSDAEAFVADAKKDHDWQYDSHKVDRNNDLRKQVDAAVAAFWDAEIRCANAIDAIFGGTRYVHNDGSNKSNMYGYTADQLDGAKGLPWGDAVDLKYHWYRIDHWAKSFVWDGLIVDGIWGTLKGLGGLVGLEGWDTFVNSWKGLGELAVGLASYSVPFGYLVPDSALPGWVQESRKTTRAFGKSLVAWDEWGKDPARAAGGVVFNALTLLAGGEGVAAKAGTVGKVVGVLGKAGKFIDPMTYVAKGAGVALKGIGDLPKVAAAMDALKGLKDQAVFNVKGLINVDALKARFGSLPDGTVPLPDGGHIDANLNYHAPDGTVHEPVHEPSATDRATAPTTDVHVEVPAERQLVTVGGGSHDLAPTLGHDGGNVPSDMSHGGGNHEPPNAMAHTDHQVHNSTGGGREPQNGFTQTSHDAHNSAGGGHGTTTTEHAPGHSGSNVPSGTEGHHVPSGPTHGPDVPGDHSVPGEHDHGGSGGHHGHRPYDQLTQDEQREVVRQQVQKANHDPEWFKKHYNVDGHRHRIENTDESGYPLAKLKKVTPDAQHPKGWIAADDAPPPIPPKYKHVNPIVGDRATVSPEHLGQLDEQAARRDHAVAADQAAEHHLDAAKQAHEAAKHTHDANAIEAAHNHLEQAKESHSPLHSAMNKASEEFGDNSAEYHAIPHHYPDAVRVDNRATGNNRFDQIWQRHDGHYVVVEAKGSPRAELGHRQGLTGRSVKQGTREYFETILKEMRKRAATDPQEAALERQLRKALKQGKVDYVLVKAVPNGSEYAGYLMKHFDIG</sequence>